<reference evidence="2 3" key="1">
    <citation type="submission" date="2019-11" db="EMBL/GenBank/DDBJ databases">
        <title>Whole Genome Sequencing and Comparative Genomic Analyses of Lysinibacillus pakistanensis LZH-9, a Halotolerant Strain with Excellent COD Removal Capability.</title>
        <authorList>
            <person name="Zhou H."/>
        </authorList>
    </citation>
    <scope>NUCLEOTIDE SEQUENCE [LARGE SCALE GENOMIC DNA]</scope>
    <source>
        <strain evidence="2 3">LZH-9</strain>
    </source>
</reference>
<evidence type="ECO:0000313" key="3">
    <source>
        <dbReference type="Proteomes" id="UP000373269"/>
    </source>
</evidence>
<evidence type="ECO:0000313" key="2">
    <source>
        <dbReference type="EMBL" id="QGG53244.1"/>
    </source>
</evidence>
<name>A0ABX6DEI5_9BACI</name>
<feature type="transmembrane region" description="Helical" evidence="1">
    <location>
        <begin position="23"/>
        <end position="43"/>
    </location>
</feature>
<protein>
    <submittedName>
        <fullName evidence="2">Uncharacterized protein</fullName>
    </submittedName>
</protein>
<evidence type="ECO:0000256" key="1">
    <source>
        <dbReference type="SAM" id="Phobius"/>
    </source>
</evidence>
<keyword evidence="1" id="KW-0812">Transmembrane</keyword>
<keyword evidence="1" id="KW-1133">Transmembrane helix</keyword>
<proteinExistence type="predicted"/>
<dbReference type="Proteomes" id="UP000373269">
    <property type="component" value="Chromosome"/>
</dbReference>
<dbReference type="EMBL" id="CP045835">
    <property type="protein sequence ID" value="QGG53244.1"/>
    <property type="molecule type" value="Genomic_DNA"/>
</dbReference>
<gene>
    <name evidence="2" type="ORF">GDS87_21165</name>
</gene>
<organism evidence="2 3">
    <name type="scientific">Lysinibacillus pakistanensis</name>
    <dbReference type="NCBI Taxonomy" id="759811"/>
    <lineage>
        <taxon>Bacteria</taxon>
        <taxon>Bacillati</taxon>
        <taxon>Bacillota</taxon>
        <taxon>Bacilli</taxon>
        <taxon>Bacillales</taxon>
        <taxon>Bacillaceae</taxon>
        <taxon>Lysinibacillus</taxon>
    </lineage>
</organism>
<sequence>MENGGIAKGKEVLPLYKSQEKKLIWLSFGVAIIMLLSILGRIFGS</sequence>
<keyword evidence="3" id="KW-1185">Reference proteome</keyword>
<keyword evidence="1" id="KW-0472">Membrane</keyword>
<accession>A0ABX6DEI5</accession>